<sequence length="159" mass="16996">MADLAGGALLLIPLHRLWPIAEAVLSLQWPHAFATLKVPLGLWSLDFDFLDRLPIFSFGSFDVAVGASLFVAEAGMDVQVFWNPADVLLHGHENGGPALLLLVPLVSASGLGGFATCEVAELLASASGCVPVCWLLLVQPEDETCELLILVLEHYAFTC</sequence>
<organism evidence="2 3">
    <name type="scientific">Nepenthes gracilis</name>
    <name type="common">Slender pitcher plant</name>
    <dbReference type="NCBI Taxonomy" id="150966"/>
    <lineage>
        <taxon>Eukaryota</taxon>
        <taxon>Viridiplantae</taxon>
        <taxon>Streptophyta</taxon>
        <taxon>Embryophyta</taxon>
        <taxon>Tracheophyta</taxon>
        <taxon>Spermatophyta</taxon>
        <taxon>Magnoliopsida</taxon>
        <taxon>eudicotyledons</taxon>
        <taxon>Gunneridae</taxon>
        <taxon>Pentapetalae</taxon>
        <taxon>Caryophyllales</taxon>
        <taxon>Nepenthaceae</taxon>
        <taxon>Nepenthes</taxon>
    </lineage>
</organism>
<reference evidence="2" key="1">
    <citation type="submission" date="2023-05" db="EMBL/GenBank/DDBJ databases">
        <title>Nepenthes gracilis genome sequencing.</title>
        <authorList>
            <person name="Fukushima K."/>
        </authorList>
    </citation>
    <scope>NUCLEOTIDE SEQUENCE</scope>
    <source>
        <strain evidence="2">SING2019-196</strain>
    </source>
</reference>
<proteinExistence type="predicted"/>
<evidence type="ECO:0000313" key="2">
    <source>
        <dbReference type="EMBL" id="GMH11697.1"/>
    </source>
</evidence>
<feature type="chain" id="PRO_5041915605" evidence="1">
    <location>
        <begin position="24"/>
        <end position="159"/>
    </location>
</feature>
<name>A0AAD3XNR9_NEPGR</name>
<feature type="signal peptide" evidence="1">
    <location>
        <begin position="1"/>
        <end position="23"/>
    </location>
</feature>
<protein>
    <submittedName>
        <fullName evidence="2">Uncharacterized protein</fullName>
    </submittedName>
</protein>
<dbReference type="AlphaFoldDB" id="A0AAD3XNR9"/>
<gene>
    <name evidence="2" type="ORF">Nepgr_013538</name>
</gene>
<accession>A0AAD3XNR9</accession>
<keyword evidence="1" id="KW-0732">Signal</keyword>
<evidence type="ECO:0000313" key="3">
    <source>
        <dbReference type="Proteomes" id="UP001279734"/>
    </source>
</evidence>
<evidence type="ECO:0000256" key="1">
    <source>
        <dbReference type="SAM" id="SignalP"/>
    </source>
</evidence>
<dbReference type="Proteomes" id="UP001279734">
    <property type="component" value="Unassembled WGS sequence"/>
</dbReference>
<keyword evidence="3" id="KW-1185">Reference proteome</keyword>
<comment type="caution">
    <text evidence="2">The sequence shown here is derived from an EMBL/GenBank/DDBJ whole genome shotgun (WGS) entry which is preliminary data.</text>
</comment>
<dbReference type="EMBL" id="BSYO01000011">
    <property type="protein sequence ID" value="GMH11697.1"/>
    <property type="molecule type" value="Genomic_DNA"/>
</dbReference>